<dbReference type="WBParaSite" id="jg9378">
    <property type="protein sequence ID" value="jg9378"/>
    <property type="gene ID" value="jg9378"/>
</dbReference>
<reference evidence="2" key="1">
    <citation type="submission" date="2022-11" db="UniProtKB">
        <authorList>
            <consortium name="WormBaseParasite"/>
        </authorList>
    </citation>
    <scope>IDENTIFICATION</scope>
</reference>
<dbReference type="AlphaFoldDB" id="A0A915EQL9"/>
<sequence>MKEHVFGIGSNGPMQGRATGISKRELAEMLPLLLEGKAKAVDPDQEASARHQLNTRKQKIIEGEAEFAQAISDLVKKMQPKSKEYTDVQRFDTTIDAFRNGLDLSIRVAVLRKDRPNTLRSAVQQARQERHLIKMVEQSERRDDVLITQVHIQD</sequence>
<name>A0A915EQL9_9BILA</name>
<dbReference type="Proteomes" id="UP000887574">
    <property type="component" value="Unplaced"/>
</dbReference>
<evidence type="ECO:0000313" key="1">
    <source>
        <dbReference type="Proteomes" id="UP000887574"/>
    </source>
</evidence>
<protein>
    <submittedName>
        <fullName evidence="2">Uncharacterized protein</fullName>
    </submittedName>
</protein>
<keyword evidence="1" id="KW-1185">Reference proteome</keyword>
<proteinExistence type="predicted"/>
<accession>A0A915EQL9</accession>
<organism evidence="1 2">
    <name type="scientific">Ditylenchus dipsaci</name>
    <dbReference type="NCBI Taxonomy" id="166011"/>
    <lineage>
        <taxon>Eukaryota</taxon>
        <taxon>Metazoa</taxon>
        <taxon>Ecdysozoa</taxon>
        <taxon>Nematoda</taxon>
        <taxon>Chromadorea</taxon>
        <taxon>Rhabditida</taxon>
        <taxon>Tylenchina</taxon>
        <taxon>Tylenchomorpha</taxon>
        <taxon>Sphaerularioidea</taxon>
        <taxon>Anguinidae</taxon>
        <taxon>Anguininae</taxon>
        <taxon>Ditylenchus</taxon>
    </lineage>
</organism>
<evidence type="ECO:0000313" key="2">
    <source>
        <dbReference type="WBParaSite" id="jg9378"/>
    </source>
</evidence>